<reference evidence="1" key="1">
    <citation type="journal article" date="2014" name="Microbiology">
        <title>A 2,4-dichlorophenoxyacetic acid degradation plasmid pM7012 discloses distribution of an unclassified megaplasmid group across bacterial species.</title>
        <authorList>
            <person name="Sakai Y."/>
            <person name="Ogawa N."/>
            <person name="Shimomura Y."/>
            <person name="Fujii T."/>
        </authorList>
    </citation>
    <scope>NUCLEOTIDE SEQUENCE</scope>
    <source>
        <strain evidence="1">M701</strain>
    </source>
</reference>
<organism evidence="1">
    <name type="scientific">Burkholderia sp. M701</name>
    <dbReference type="NCBI Taxonomy" id="326454"/>
    <lineage>
        <taxon>Bacteria</taxon>
        <taxon>Pseudomonadati</taxon>
        <taxon>Pseudomonadota</taxon>
        <taxon>Betaproteobacteria</taxon>
        <taxon>Burkholderiales</taxon>
        <taxon>Burkholderiaceae</taxon>
        <taxon>Burkholderia</taxon>
    </lineage>
</organism>
<geneLocation type="plasmid" evidence="1">
    <name>pM7012</name>
</geneLocation>
<name>V5YPF4_9BURK</name>
<dbReference type="AlphaFoldDB" id="V5YPF4"/>
<sequence length="96" mass="11142">MTIQPKFVRADNYLTRYAHACGYLDSATLNDDRQAITMGVDGACYHVKARPYNGHERVWECFELDDRGDAVKLFRRLIRERSAKRNRNSTYSSATH</sequence>
<dbReference type="RefSeq" id="WP_023842359.1">
    <property type="nucleotide sequence ID" value="NC_022995.1"/>
</dbReference>
<reference evidence="1" key="2">
    <citation type="submission" date="2024-06" db="EMBL/GenBank/DDBJ databases">
        <authorList>
            <person name="Sakai Y."/>
            <person name="Fujii T."/>
        </authorList>
    </citation>
    <scope>NUCLEOTIDE SEQUENCE</scope>
    <source>
        <strain evidence="1">M701</strain>
        <plasmid evidence="1">pM7012</plasmid>
    </source>
</reference>
<proteinExistence type="predicted"/>
<protein>
    <submittedName>
        <fullName evidence="1">Uncharacterized protein</fullName>
    </submittedName>
</protein>
<dbReference type="EMBL" id="AB853026">
    <property type="protein sequence ID" value="BAO18816.1"/>
    <property type="molecule type" value="Genomic_DNA"/>
</dbReference>
<evidence type="ECO:0000313" key="1">
    <source>
        <dbReference type="EMBL" id="BAO18816.1"/>
    </source>
</evidence>
<accession>V5YPF4</accession>
<keyword evidence="1" id="KW-0614">Plasmid</keyword>